<dbReference type="HOGENOM" id="CLU_1150513_0_0_10"/>
<dbReference type="AlphaFoldDB" id="H8XQ47"/>
<dbReference type="RefSeq" id="WP_014387485.1">
    <property type="nucleotide sequence ID" value="NC_017025.1"/>
</dbReference>
<evidence type="ECO:0000313" key="2">
    <source>
        <dbReference type="Proteomes" id="UP000007599"/>
    </source>
</evidence>
<name>H8XQ47_FLAIG</name>
<dbReference type="KEGG" id="fin:KQS_01745"/>
<evidence type="ECO:0000313" key="1">
    <source>
        <dbReference type="EMBL" id="CCG52341.1"/>
    </source>
</evidence>
<dbReference type="EMBL" id="HE774682">
    <property type="protein sequence ID" value="CCG52341.1"/>
    <property type="molecule type" value="Genomic_DNA"/>
</dbReference>
<dbReference type="eggNOG" id="ENOG5030QM3">
    <property type="taxonomic scope" value="Bacteria"/>
</dbReference>
<reference evidence="1 2" key="1">
    <citation type="journal article" date="2012" name="J. Bacteriol.">
        <title>Complete Genome Sequence of Flavobacterium indicum GPSTA100-9T, Isolated from Warm Spring Water.</title>
        <authorList>
            <person name="Barbier P."/>
            <person name="Houel A."/>
            <person name="Loux V."/>
            <person name="Poulain J."/>
            <person name="Bernardet J.F."/>
            <person name="Touchon M."/>
            <person name="Duchaud E."/>
        </authorList>
    </citation>
    <scope>NUCLEOTIDE SEQUENCE [LARGE SCALE GENOMIC DNA]</scope>
    <source>
        <strain evidence="2">DSM 17447 / CIP 109464 / GPTSA100-9</strain>
    </source>
</reference>
<gene>
    <name evidence="1" type="ordered locus">KQS_01745</name>
</gene>
<reference evidence="2" key="2">
    <citation type="submission" date="2012-03" db="EMBL/GenBank/DDBJ databases">
        <title>Complete genome sequence of Flavobacterium indicum GPTSA100-9T, isolated from warm spring water.</title>
        <authorList>
            <person name="Barbier P."/>
            <person name="Houel A."/>
            <person name="Loux V."/>
            <person name="Poulain J."/>
            <person name="Bernardet J.-F."/>
            <person name="Touchon M."/>
            <person name="Duchaud E."/>
        </authorList>
    </citation>
    <scope>NUCLEOTIDE SEQUENCE [LARGE SCALE GENOMIC DNA]</scope>
    <source>
        <strain evidence="2">DSM 17447 / CIP 109464 / GPTSA100-9</strain>
    </source>
</reference>
<dbReference type="PROSITE" id="PS51257">
    <property type="entry name" value="PROKAR_LIPOPROTEIN"/>
    <property type="match status" value="1"/>
</dbReference>
<sequence length="241" mass="28964">MARKLIIIFLLLFLSCKENKDKLELTILNKELVAFQYGSHKDTINIIKYCIENKSNNKYYICNMPEFENNGLESNKNLYKNGFYFNIYDSSTKKEIEYNKIIVSNFFNEFKVKRNPYDSICSVNYLKIKNKEYERMGYVDNYSYFMTNEFRQSNFIYPNEKIYGQLYINLTDTMRYEDARIGFAKIYSKNKYYTKISLPSDSVNYKKKLPKHILQRIEENNFKIYHGFIECKNKVAVKVIE</sequence>
<evidence type="ECO:0008006" key="3">
    <source>
        <dbReference type="Google" id="ProtNLM"/>
    </source>
</evidence>
<proteinExistence type="predicted"/>
<protein>
    <recommendedName>
        <fullName evidence="3">Lipoprotein</fullName>
    </recommendedName>
</protein>
<keyword evidence="2" id="KW-1185">Reference proteome</keyword>
<accession>H8XQ47</accession>
<dbReference type="PATRIC" id="fig|1094466.5.peg.343"/>
<dbReference type="Proteomes" id="UP000007599">
    <property type="component" value="Chromosome I"/>
</dbReference>
<organism evidence="1 2">
    <name type="scientific">Flavobacterium indicum (strain DSM 17447 / CIP 109464 / GPTSA100-9)</name>
    <dbReference type="NCBI Taxonomy" id="1094466"/>
    <lineage>
        <taxon>Bacteria</taxon>
        <taxon>Pseudomonadati</taxon>
        <taxon>Bacteroidota</taxon>
        <taxon>Flavobacteriia</taxon>
        <taxon>Flavobacteriales</taxon>
        <taxon>Flavobacteriaceae</taxon>
        <taxon>Flavobacterium</taxon>
    </lineage>
</organism>
<dbReference type="OrthoDB" id="1364765at2"/>
<dbReference type="STRING" id="1094466.KQS_01745"/>